<reference evidence="1" key="1">
    <citation type="journal article" date="2019" name="Sci. Rep.">
        <title>Draft genome of Tanacetum cinerariifolium, the natural source of mosquito coil.</title>
        <authorList>
            <person name="Yamashiro T."/>
            <person name="Shiraishi A."/>
            <person name="Satake H."/>
            <person name="Nakayama K."/>
        </authorList>
    </citation>
    <scope>NUCLEOTIDE SEQUENCE</scope>
</reference>
<dbReference type="SUPFAM" id="SSF56672">
    <property type="entry name" value="DNA/RNA polymerases"/>
    <property type="match status" value="1"/>
</dbReference>
<keyword evidence="1" id="KW-0695">RNA-directed DNA polymerase</keyword>
<evidence type="ECO:0000313" key="1">
    <source>
        <dbReference type="EMBL" id="GEU42918.1"/>
    </source>
</evidence>
<dbReference type="Gene3D" id="3.10.10.10">
    <property type="entry name" value="HIV Type 1 Reverse Transcriptase, subunit A, domain 1"/>
    <property type="match status" value="1"/>
</dbReference>
<keyword evidence="1" id="KW-0548">Nucleotidyltransferase</keyword>
<dbReference type="GO" id="GO:0003964">
    <property type="term" value="F:RNA-directed DNA polymerase activity"/>
    <property type="evidence" value="ECO:0007669"/>
    <property type="project" value="UniProtKB-KW"/>
</dbReference>
<dbReference type="EMBL" id="BKCJ010001633">
    <property type="protein sequence ID" value="GEU42918.1"/>
    <property type="molecule type" value="Genomic_DNA"/>
</dbReference>
<proteinExistence type="predicted"/>
<gene>
    <name evidence="1" type="ORF">Tci_014896</name>
</gene>
<dbReference type="InterPro" id="IPR043502">
    <property type="entry name" value="DNA/RNA_pol_sf"/>
</dbReference>
<name>A0A6L2K0H8_TANCI</name>
<keyword evidence="1" id="KW-0808">Transferase</keyword>
<sequence>MIGTRTSTIKLHVDDSIKNWVTDHVNQTTIDSNEKFDTVNATLNNILAQFNFVVTDVKRLKGGEGTGRFNRMGKLEFPKFYGEDVKGWLFRVKQFFVVENVPDGKMFTLEIRGYGIYECLEEDKEDESDMISYELSDPTPQTSPHISLNALSGIPTHNTIRVREVFEVTKDLPPQRSFDHKIPLKEDNVTINIIPYRYPPSQKDTIETTVKELLDSGVIGQVICDNQ</sequence>
<protein>
    <submittedName>
        <fullName evidence="1">Reverse transcriptase</fullName>
    </submittedName>
</protein>
<dbReference type="AlphaFoldDB" id="A0A6L2K0H8"/>
<organism evidence="1">
    <name type="scientific">Tanacetum cinerariifolium</name>
    <name type="common">Dalmatian daisy</name>
    <name type="synonym">Chrysanthemum cinerariifolium</name>
    <dbReference type="NCBI Taxonomy" id="118510"/>
    <lineage>
        <taxon>Eukaryota</taxon>
        <taxon>Viridiplantae</taxon>
        <taxon>Streptophyta</taxon>
        <taxon>Embryophyta</taxon>
        <taxon>Tracheophyta</taxon>
        <taxon>Spermatophyta</taxon>
        <taxon>Magnoliopsida</taxon>
        <taxon>eudicotyledons</taxon>
        <taxon>Gunneridae</taxon>
        <taxon>Pentapetalae</taxon>
        <taxon>asterids</taxon>
        <taxon>campanulids</taxon>
        <taxon>Asterales</taxon>
        <taxon>Asteraceae</taxon>
        <taxon>Asteroideae</taxon>
        <taxon>Anthemideae</taxon>
        <taxon>Anthemidinae</taxon>
        <taxon>Tanacetum</taxon>
    </lineage>
</organism>
<accession>A0A6L2K0H8</accession>
<comment type="caution">
    <text evidence="1">The sequence shown here is derived from an EMBL/GenBank/DDBJ whole genome shotgun (WGS) entry which is preliminary data.</text>
</comment>